<protein>
    <submittedName>
        <fullName evidence="8">Two component, sigma54 specific, transcriptional regulator, Fis family</fullName>
    </submittedName>
</protein>
<evidence type="ECO:0000313" key="8">
    <source>
        <dbReference type="EMBL" id="EDY21226.1"/>
    </source>
</evidence>
<gene>
    <name evidence="8" type="ORF">CfE428DRAFT_1519</name>
</gene>
<dbReference type="InterPro" id="IPR027417">
    <property type="entry name" value="P-loop_NTPase"/>
</dbReference>
<dbReference type="Gene3D" id="1.10.10.60">
    <property type="entry name" value="Homeodomain-like"/>
    <property type="match status" value="1"/>
</dbReference>
<dbReference type="FunFam" id="3.40.50.300:FF:000006">
    <property type="entry name" value="DNA-binding transcriptional regulator NtrC"/>
    <property type="match status" value="1"/>
</dbReference>
<dbReference type="InterPro" id="IPR058031">
    <property type="entry name" value="AAA_lid_NorR"/>
</dbReference>
<dbReference type="Pfam" id="PF02954">
    <property type="entry name" value="HTH_8"/>
    <property type="match status" value="1"/>
</dbReference>
<dbReference type="STRING" id="497964.CfE428DRAFT_1519"/>
<dbReference type="SUPFAM" id="SSF52172">
    <property type="entry name" value="CheY-like"/>
    <property type="match status" value="1"/>
</dbReference>
<evidence type="ECO:0000256" key="1">
    <source>
        <dbReference type="ARBA" id="ARBA00022741"/>
    </source>
</evidence>
<proteinExistence type="predicted"/>
<dbReference type="SUPFAM" id="SSF52540">
    <property type="entry name" value="P-loop containing nucleoside triphosphate hydrolases"/>
    <property type="match status" value="1"/>
</dbReference>
<sequence>MRILIVDDEKNIRRTLTVALESMEHEVSSATNSALALAELKAHPYDVVLLDLRLSQESGLNVLEEILQVAPRVSVVMVTAYASVETAVEAMRRGAFDYLPKPCTPDQVRQVLGRIEKTRKLERRVAELESRLGTEGPEIDLTSQSPTMQKALDVAFKAAGSEATVLLLGESGTGKSVLARAMHQRSPRRTGAFVTVSCPSLSRELLESDLFGHVKGAFTGAVADTQGKVAAADGGTLFLDEIGELPLEIQAKLLRLLQEREYERVGETKPRRANVRVISATNRDLTQAVAAGKFREDLFYRLNVISLRLPPLRERVNDIERLAMIHLRFLAGHSGKDVQGFSSEALEAMRQYAWPGNLREMRNIIERAAILCSGESIEASDLADSIQPGSEIRLGGKFTLEQIEAEHIRRVVANTRTLDEAAEVLGIDPATLYRKRKKL</sequence>
<dbReference type="PANTHER" id="PTHR32071">
    <property type="entry name" value="TRANSCRIPTIONAL REGULATORY PROTEIN"/>
    <property type="match status" value="1"/>
</dbReference>
<feature type="domain" description="Sigma-54 factor interaction" evidence="6">
    <location>
        <begin position="141"/>
        <end position="370"/>
    </location>
</feature>
<dbReference type="Gene3D" id="3.40.50.300">
    <property type="entry name" value="P-loop containing nucleotide triphosphate hydrolases"/>
    <property type="match status" value="1"/>
</dbReference>
<dbReference type="EMBL" id="ABVL01000003">
    <property type="protein sequence ID" value="EDY21226.1"/>
    <property type="molecule type" value="Genomic_DNA"/>
</dbReference>
<keyword evidence="5" id="KW-0597">Phosphoprotein</keyword>
<reference evidence="8 9" key="1">
    <citation type="journal article" date="2011" name="J. Bacteriol.">
        <title>Genome sequence of Chthoniobacter flavus Ellin428, an aerobic heterotrophic soil bacterium.</title>
        <authorList>
            <person name="Kant R."/>
            <person name="van Passel M.W."/>
            <person name="Palva A."/>
            <person name="Lucas S."/>
            <person name="Lapidus A."/>
            <person name="Glavina Del Rio T."/>
            <person name="Dalin E."/>
            <person name="Tice H."/>
            <person name="Bruce D."/>
            <person name="Goodwin L."/>
            <person name="Pitluck S."/>
            <person name="Larimer F.W."/>
            <person name="Land M.L."/>
            <person name="Hauser L."/>
            <person name="Sangwan P."/>
            <person name="de Vos W.M."/>
            <person name="Janssen P.H."/>
            <person name="Smidt H."/>
        </authorList>
    </citation>
    <scope>NUCLEOTIDE SEQUENCE [LARGE SCALE GENOMIC DNA]</scope>
    <source>
        <strain evidence="8 9">Ellin428</strain>
    </source>
</reference>
<dbReference type="InterPro" id="IPR003593">
    <property type="entry name" value="AAA+_ATPase"/>
</dbReference>
<feature type="domain" description="Response regulatory" evidence="7">
    <location>
        <begin position="2"/>
        <end position="116"/>
    </location>
</feature>
<dbReference type="CDD" id="cd00009">
    <property type="entry name" value="AAA"/>
    <property type="match status" value="1"/>
</dbReference>
<dbReference type="GO" id="GO:0006355">
    <property type="term" value="P:regulation of DNA-templated transcription"/>
    <property type="evidence" value="ECO:0007669"/>
    <property type="project" value="InterPro"/>
</dbReference>
<evidence type="ECO:0000256" key="5">
    <source>
        <dbReference type="PROSITE-ProRule" id="PRU00169"/>
    </source>
</evidence>
<keyword evidence="1" id="KW-0547">Nucleotide-binding</keyword>
<dbReference type="InterPro" id="IPR025662">
    <property type="entry name" value="Sigma_54_int_dom_ATP-bd_1"/>
</dbReference>
<dbReference type="InterPro" id="IPR002197">
    <property type="entry name" value="HTH_Fis"/>
</dbReference>
<dbReference type="PROSITE" id="PS50110">
    <property type="entry name" value="RESPONSE_REGULATORY"/>
    <property type="match status" value="1"/>
</dbReference>
<dbReference type="GO" id="GO:0005524">
    <property type="term" value="F:ATP binding"/>
    <property type="evidence" value="ECO:0007669"/>
    <property type="project" value="UniProtKB-KW"/>
</dbReference>
<dbReference type="Pfam" id="PF25601">
    <property type="entry name" value="AAA_lid_14"/>
    <property type="match status" value="1"/>
</dbReference>
<dbReference type="GO" id="GO:0000160">
    <property type="term" value="P:phosphorelay signal transduction system"/>
    <property type="evidence" value="ECO:0007669"/>
    <property type="project" value="InterPro"/>
</dbReference>
<dbReference type="InterPro" id="IPR001789">
    <property type="entry name" value="Sig_transdc_resp-reg_receiver"/>
</dbReference>
<keyword evidence="2" id="KW-0067">ATP-binding</keyword>
<dbReference type="Gene3D" id="3.40.50.2300">
    <property type="match status" value="1"/>
</dbReference>
<dbReference type="PANTHER" id="PTHR32071:SF113">
    <property type="entry name" value="ALGINATE BIOSYNTHESIS TRANSCRIPTIONAL REGULATORY PROTEIN ALGB"/>
    <property type="match status" value="1"/>
</dbReference>
<evidence type="ECO:0000256" key="3">
    <source>
        <dbReference type="ARBA" id="ARBA00023015"/>
    </source>
</evidence>
<dbReference type="SUPFAM" id="SSF46689">
    <property type="entry name" value="Homeodomain-like"/>
    <property type="match status" value="1"/>
</dbReference>
<keyword evidence="4" id="KW-0804">Transcription</keyword>
<evidence type="ECO:0000259" key="6">
    <source>
        <dbReference type="PROSITE" id="PS50045"/>
    </source>
</evidence>
<dbReference type="PROSITE" id="PS50045">
    <property type="entry name" value="SIGMA54_INTERACT_4"/>
    <property type="match status" value="1"/>
</dbReference>
<dbReference type="InterPro" id="IPR025943">
    <property type="entry name" value="Sigma_54_int_dom_ATP-bd_2"/>
</dbReference>
<dbReference type="AlphaFoldDB" id="B4CY78"/>
<dbReference type="InterPro" id="IPR002078">
    <property type="entry name" value="Sigma_54_int"/>
</dbReference>
<evidence type="ECO:0000313" key="9">
    <source>
        <dbReference type="Proteomes" id="UP000005824"/>
    </source>
</evidence>
<dbReference type="Pfam" id="PF00158">
    <property type="entry name" value="Sigma54_activat"/>
    <property type="match status" value="1"/>
</dbReference>
<dbReference type="InParanoid" id="B4CY78"/>
<dbReference type="Gene3D" id="1.10.8.60">
    <property type="match status" value="1"/>
</dbReference>
<evidence type="ECO:0000259" key="7">
    <source>
        <dbReference type="PROSITE" id="PS50110"/>
    </source>
</evidence>
<dbReference type="Pfam" id="PF00072">
    <property type="entry name" value="Response_reg"/>
    <property type="match status" value="1"/>
</dbReference>
<evidence type="ECO:0000256" key="2">
    <source>
        <dbReference type="ARBA" id="ARBA00022840"/>
    </source>
</evidence>
<dbReference type="SMART" id="SM00448">
    <property type="entry name" value="REC"/>
    <property type="match status" value="1"/>
</dbReference>
<keyword evidence="3" id="KW-0805">Transcription regulation</keyword>
<dbReference type="InterPro" id="IPR011006">
    <property type="entry name" value="CheY-like_superfamily"/>
</dbReference>
<comment type="caution">
    <text evidence="8">The sequence shown here is derived from an EMBL/GenBank/DDBJ whole genome shotgun (WGS) entry which is preliminary data.</text>
</comment>
<evidence type="ECO:0000256" key="4">
    <source>
        <dbReference type="ARBA" id="ARBA00023163"/>
    </source>
</evidence>
<keyword evidence="9" id="KW-1185">Reference proteome</keyword>
<accession>B4CY78</accession>
<dbReference type="eggNOG" id="COG2204">
    <property type="taxonomic scope" value="Bacteria"/>
</dbReference>
<dbReference type="PROSITE" id="PS00676">
    <property type="entry name" value="SIGMA54_INTERACT_2"/>
    <property type="match status" value="1"/>
</dbReference>
<organism evidence="8 9">
    <name type="scientific">Chthoniobacter flavus Ellin428</name>
    <dbReference type="NCBI Taxonomy" id="497964"/>
    <lineage>
        <taxon>Bacteria</taxon>
        <taxon>Pseudomonadati</taxon>
        <taxon>Verrucomicrobiota</taxon>
        <taxon>Spartobacteria</taxon>
        <taxon>Chthoniobacterales</taxon>
        <taxon>Chthoniobacteraceae</taxon>
        <taxon>Chthoniobacter</taxon>
    </lineage>
</organism>
<dbReference type="SMART" id="SM00382">
    <property type="entry name" value="AAA"/>
    <property type="match status" value="1"/>
</dbReference>
<dbReference type="InterPro" id="IPR009057">
    <property type="entry name" value="Homeodomain-like_sf"/>
</dbReference>
<name>B4CY78_9BACT</name>
<dbReference type="Proteomes" id="UP000005824">
    <property type="component" value="Unassembled WGS sequence"/>
</dbReference>
<dbReference type="GO" id="GO:0043565">
    <property type="term" value="F:sequence-specific DNA binding"/>
    <property type="evidence" value="ECO:0007669"/>
    <property type="project" value="InterPro"/>
</dbReference>
<dbReference type="PROSITE" id="PS00675">
    <property type="entry name" value="SIGMA54_INTERACT_1"/>
    <property type="match status" value="1"/>
</dbReference>
<dbReference type="RefSeq" id="WP_006978845.1">
    <property type="nucleotide sequence ID" value="NZ_ABVL01000003.1"/>
</dbReference>
<feature type="modified residue" description="4-aspartylphosphate" evidence="5">
    <location>
        <position position="51"/>
    </location>
</feature>